<feature type="region of interest" description="Disordered" evidence="4">
    <location>
        <begin position="98"/>
        <end position="179"/>
    </location>
</feature>
<feature type="region of interest" description="Disordered" evidence="4">
    <location>
        <begin position="288"/>
        <end position="386"/>
    </location>
</feature>
<dbReference type="Gene3D" id="1.10.510.10">
    <property type="entry name" value="Transferase(Phosphotransferase) domain 1"/>
    <property type="match status" value="1"/>
</dbReference>
<dbReference type="InterPro" id="IPR017441">
    <property type="entry name" value="Protein_kinase_ATP_BS"/>
</dbReference>
<dbReference type="Pfam" id="PF00069">
    <property type="entry name" value="Pkinase"/>
    <property type="match status" value="1"/>
</dbReference>
<sequence>MSLSNGVAASKCPAAAPSLSVDPRPYFLPPFSISSGASGRLQNAQPIQASCEGSWLWFACTCGRHSRSVSSRALREGMAYAERESFTGLIIDTAFARGQSPSGAREHGGDQRSNAGVGGRGSSKAPRHLGPDVRNDDGDSSILNELHTETPPISVPRPDDHQFPQDGADLTYSHKPEDSFSSPLGDFLRERRPSISFHPEVKLDTGHHHALNEPLARGDTRGTAYNRPQLRPSALRKIHAQQDEAFDSYGRVPRPTSARRRIQRPFPTGNGFVPEAEEDFLVGSELDHPTSLTSISTVSPTTEELRTPSEGPREGSRDMLLSPLSMSPTAQRAASLDDPNLWSMGAGASPWNKPRSYTFDRHGSLRQTVRQGSRRSTGSSGKSPASMFLSMWSSRDEAPPAPQPDDEGQMVGTEYVLGKQIGYGGFSTVKEAFKVEETGRTRRLAVKIVKKHVSGKSERENDQVQAEFDHEVRIWRYLNHPHVLSLEAVYETDYATFCFTKLAIGGTLFDLIRANRSGLEMKLAKKYAYQLASAIRYLHEDARIVHRDIKLENCLLDPVKLEDGTETANLVLCDFGMAEWMSTDNGGGPLDPYDNPADRPPPKNIGPSGSSTSVAGSLEYASPELLLSSTGIIDPAVDIWAFGVVAFAVVVGSRPFQHGFAPRIQANIIKGEWDQYAVLAGGTDTQARQEALELIKGCLEMDMNARWTIRQVLDSAWLQECSQSAEEAPESTWRL</sequence>
<dbReference type="PANTHER" id="PTHR24346">
    <property type="entry name" value="MAP/MICROTUBULE AFFINITY-REGULATING KINASE"/>
    <property type="match status" value="1"/>
</dbReference>
<evidence type="ECO:0000256" key="1">
    <source>
        <dbReference type="ARBA" id="ARBA00022741"/>
    </source>
</evidence>
<dbReference type="SMART" id="SM00220">
    <property type="entry name" value="S_TKc"/>
    <property type="match status" value="1"/>
</dbReference>
<feature type="compositionally biased region" description="Basic and acidic residues" evidence="4">
    <location>
        <begin position="303"/>
        <end position="317"/>
    </location>
</feature>
<feature type="region of interest" description="Disordered" evidence="4">
    <location>
        <begin position="586"/>
        <end position="611"/>
    </location>
</feature>
<dbReference type="OrthoDB" id="4062651at2759"/>
<feature type="domain" description="Protein kinase" evidence="5">
    <location>
        <begin position="415"/>
        <end position="718"/>
    </location>
</feature>
<evidence type="ECO:0000256" key="2">
    <source>
        <dbReference type="ARBA" id="ARBA00022840"/>
    </source>
</evidence>
<feature type="binding site" evidence="3">
    <location>
        <position position="451"/>
    </location>
    <ligand>
        <name>ATP</name>
        <dbReference type="ChEBI" id="CHEBI:30616"/>
    </ligand>
</feature>
<dbReference type="InterPro" id="IPR000719">
    <property type="entry name" value="Prot_kinase_dom"/>
</dbReference>
<evidence type="ECO:0000313" key="6">
    <source>
        <dbReference type="EMBL" id="KKA24900.1"/>
    </source>
</evidence>
<accession>A0A0F4Z3I5</accession>
<feature type="region of interest" description="Disordered" evidence="4">
    <location>
        <begin position="249"/>
        <end position="274"/>
    </location>
</feature>
<dbReference type="GO" id="GO:0035556">
    <property type="term" value="P:intracellular signal transduction"/>
    <property type="evidence" value="ECO:0007669"/>
    <property type="project" value="TreeGrafter"/>
</dbReference>
<dbReference type="EMBL" id="LASV01000044">
    <property type="protein sequence ID" value="KKA24900.1"/>
    <property type="molecule type" value="Genomic_DNA"/>
</dbReference>
<feature type="compositionally biased region" description="Low complexity" evidence="4">
    <location>
        <begin position="370"/>
        <end position="383"/>
    </location>
</feature>
<dbReference type="GeneID" id="25313430"/>
<comment type="caution">
    <text evidence="6">The sequence shown here is derived from an EMBL/GenBank/DDBJ whole genome shotgun (WGS) entry which is preliminary data.</text>
</comment>
<organism evidence="6 7">
    <name type="scientific">Rasamsonia emersonii (strain ATCC 16479 / CBS 393.64 / IMI 116815)</name>
    <dbReference type="NCBI Taxonomy" id="1408163"/>
    <lineage>
        <taxon>Eukaryota</taxon>
        <taxon>Fungi</taxon>
        <taxon>Dikarya</taxon>
        <taxon>Ascomycota</taxon>
        <taxon>Pezizomycotina</taxon>
        <taxon>Eurotiomycetes</taxon>
        <taxon>Eurotiomycetidae</taxon>
        <taxon>Eurotiales</taxon>
        <taxon>Trichocomaceae</taxon>
        <taxon>Rasamsonia</taxon>
    </lineage>
</organism>
<dbReference type="STRING" id="1408163.A0A0F4Z3I5"/>
<keyword evidence="6" id="KW-0418">Kinase</keyword>
<dbReference type="GO" id="GO:0005737">
    <property type="term" value="C:cytoplasm"/>
    <property type="evidence" value="ECO:0007669"/>
    <property type="project" value="TreeGrafter"/>
</dbReference>
<evidence type="ECO:0000259" key="5">
    <source>
        <dbReference type="PROSITE" id="PS50011"/>
    </source>
</evidence>
<dbReference type="GO" id="GO:0004674">
    <property type="term" value="F:protein serine/threonine kinase activity"/>
    <property type="evidence" value="ECO:0007669"/>
    <property type="project" value="TreeGrafter"/>
</dbReference>
<protein>
    <submittedName>
        <fullName evidence="6">Protein kinase</fullName>
    </submittedName>
</protein>
<dbReference type="FunFam" id="3.30.200.20:FF:000567">
    <property type="entry name" value="Serine/threonine-protein kinase MARK2"/>
    <property type="match status" value="1"/>
</dbReference>
<keyword evidence="2 3" id="KW-0067">ATP-binding</keyword>
<dbReference type="PROSITE" id="PS00107">
    <property type="entry name" value="PROTEIN_KINASE_ATP"/>
    <property type="match status" value="1"/>
</dbReference>
<dbReference type="PROSITE" id="PS00108">
    <property type="entry name" value="PROTEIN_KINASE_ST"/>
    <property type="match status" value="1"/>
</dbReference>
<dbReference type="PANTHER" id="PTHR24346:SF76">
    <property type="entry name" value="NON-SPECIFIC SERINE_THREONINE PROTEIN KINASE"/>
    <property type="match status" value="1"/>
</dbReference>
<proteinExistence type="predicted"/>
<dbReference type="SUPFAM" id="SSF56112">
    <property type="entry name" value="Protein kinase-like (PK-like)"/>
    <property type="match status" value="1"/>
</dbReference>
<reference evidence="6 7" key="1">
    <citation type="submission" date="2015-04" db="EMBL/GenBank/DDBJ databases">
        <authorList>
            <person name="Heijne W.H."/>
            <person name="Fedorova N.D."/>
            <person name="Nierman W.C."/>
            <person name="Vollebregt A.W."/>
            <person name="Zhao Z."/>
            <person name="Wu L."/>
            <person name="Kumar M."/>
            <person name="Stam H."/>
            <person name="van den Berg M.A."/>
            <person name="Pel H.J."/>
        </authorList>
    </citation>
    <scope>NUCLEOTIDE SEQUENCE [LARGE SCALE GENOMIC DNA]</scope>
    <source>
        <strain evidence="6 7">CBS 393.64</strain>
    </source>
</reference>
<dbReference type="Proteomes" id="UP000053958">
    <property type="component" value="Unassembled WGS sequence"/>
</dbReference>
<keyword evidence="6" id="KW-0808">Transferase</keyword>
<evidence type="ECO:0000313" key="7">
    <source>
        <dbReference type="Proteomes" id="UP000053958"/>
    </source>
</evidence>
<dbReference type="InterPro" id="IPR011009">
    <property type="entry name" value="Kinase-like_dom_sf"/>
</dbReference>
<dbReference type="RefSeq" id="XP_013331512.1">
    <property type="nucleotide sequence ID" value="XM_013476058.1"/>
</dbReference>
<dbReference type="AlphaFoldDB" id="A0A0F4Z3I5"/>
<evidence type="ECO:0000256" key="4">
    <source>
        <dbReference type="SAM" id="MobiDB-lite"/>
    </source>
</evidence>
<gene>
    <name evidence="6" type="ORF">T310_1079</name>
</gene>
<dbReference type="GO" id="GO:0000226">
    <property type="term" value="P:microtubule cytoskeleton organization"/>
    <property type="evidence" value="ECO:0007669"/>
    <property type="project" value="TreeGrafter"/>
</dbReference>
<name>A0A0F4Z3I5_RASE3</name>
<dbReference type="GO" id="GO:0005524">
    <property type="term" value="F:ATP binding"/>
    <property type="evidence" value="ECO:0007669"/>
    <property type="project" value="UniProtKB-UniRule"/>
</dbReference>
<keyword evidence="1 3" id="KW-0547">Nucleotide-binding</keyword>
<feature type="compositionally biased region" description="Polar residues" evidence="4">
    <location>
        <begin position="290"/>
        <end position="302"/>
    </location>
</feature>
<dbReference type="FunFam" id="1.10.510.10:FF:000985">
    <property type="entry name" value="Serine/threonine-protein kinase MARK2"/>
    <property type="match status" value="1"/>
</dbReference>
<dbReference type="PROSITE" id="PS50011">
    <property type="entry name" value="PROTEIN_KINASE_DOM"/>
    <property type="match status" value="1"/>
</dbReference>
<evidence type="ECO:0000256" key="3">
    <source>
        <dbReference type="PROSITE-ProRule" id="PRU10141"/>
    </source>
</evidence>
<dbReference type="InterPro" id="IPR008271">
    <property type="entry name" value="Ser/Thr_kinase_AS"/>
</dbReference>
<keyword evidence="7" id="KW-1185">Reference proteome</keyword>